<keyword evidence="5 13" id="KW-0813">Transport</keyword>
<keyword evidence="11 13" id="KW-0998">Cell outer membrane</keyword>
<name>A0ABM9ADZ8_9GAMM</name>
<protein>
    <recommendedName>
        <fullName evidence="4 13">Outer-membrane lipoprotein LolB</fullName>
    </recommendedName>
</protein>
<keyword evidence="8 13" id="KW-0472">Membrane</keyword>
<dbReference type="NCBIfam" id="TIGR00548">
    <property type="entry name" value="lolB"/>
    <property type="match status" value="1"/>
</dbReference>
<accession>A0ABM9ADZ8</accession>
<keyword evidence="6 13" id="KW-0732">Signal</keyword>
<evidence type="ECO:0000256" key="8">
    <source>
        <dbReference type="ARBA" id="ARBA00023136"/>
    </source>
</evidence>
<keyword evidence="10 13" id="KW-0143">Chaperone</keyword>
<evidence type="ECO:0000256" key="7">
    <source>
        <dbReference type="ARBA" id="ARBA00022927"/>
    </source>
</evidence>
<evidence type="ECO:0000256" key="12">
    <source>
        <dbReference type="ARBA" id="ARBA00023288"/>
    </source>
</evidence>
<evidence type="ECO:0000256" key="5">
    <source>
        <dbReference type="ARBA" id="ARBA00022448"/>
    </source>
</evidence>
<comment type="caution">
    <text evidence="14">The sequence shown here is derived from an EMBL/GenBank/DDBJ whole genome shotgun (WGS) entry which is preliminary data.</text>
</comment>
<dbReference type="SUPFAM" id="SSF89392">
    <property type="entry name" value="Prokaryotic lipoproteins and lipoprotein localization factors"/>
    <property type="match status" value="1"/>
</dbReference>
<evidence type="ECO:0000256" key="6">
    <source>
        <dbReference type="ARBA" id="ARBA00022729"/>
    </source>
</evidence>
<keyword evidence="9 13" id="KW-0564">Palmitate</keyword>
<dbReference type="CDD" id="cd16326">
    <property type="entry name" value="LolB"/>
    <property type="match status" value="1"/>
</dbReference>
<organism evidence="14 15">
    <name type="scientific">Sinobacterium norvegicum</name>
    <dbReference type="NCBI Taxonomy" id="1641715"/>
    <lineage>
        <taxon>Bacteria</taxon>
        <taxon>Pseudomonadati</taxon>
        <taxon>Pseudomonadota</taxon>
        <taxon>Gammaproteobacteria</taxon>
        <taxon>Cellvibrionales</taxon>
        <taxon>Spongiibacteraceae</taxon>
        <taxon>Sinobacterium</taxon>
    </lineage>
</organism>
<dbReference type="EMBL" id="CAKLPX010000001">
    <property type="protein sequence ID" value="CAH0991423.1"/>
    <property type="molecule type" value="Genomic_DNA"/>
</dbReference>
<evidence type="ECO:0000256" key="10">
    <source>
        <dbReference type="ARBA" id="ARBA00023186"/>
    </source>
</evidence>
<proteinExistence type="inferred from homology"/>
<evidence type="ECO:0000313" key="14">
    <source>
        <dbReference type="EMBL" id="CAH0991423.1"/>
    </source>
</evidence>
<comment type="subcellular location">
    <subcellularLocation>
        <location evidence="1 13">Cell outer membrane</location>
        <topology evidence="1 13">Lipid-anchor</topology>
    </subcellularLocation>
</comment>
<comment type="subunit">
    <text evidence="3 13">Monomer.</text>
</comment>
<reference evidence="14" key="1">
    <citation type="submission" date="2021-12" db="EMBL/GenBank/DDBJ databases">
        <authorList>
            <person name="Rodrigo-Torres L."/>
            <person name="Arahal R. D."/>
            <person name="Lucena T."/>
        </authorList>
    </citation>
    <scope>NUCLEOTIDE SEQUENCE</scope>
    <source>
        <strain evidence="14">CECT 8267</strain>
    </source>
</reference>
<dbReference type="Proteomes" id="UP000838100">
    <property type="component" value="Unassembled WGS sequence"/>
</dbReference>
<evidence type="ECO:0000256" key="13">
    <source>
        <dbReference type="HAMAP-Rule" id="MF_00233"/>
    </source>
</evidence>
<evidence type="ECO:0000256" key="3">
    <source>
        <dbReference type="ARBA" id="ARBA00011245"/>
    </source>
</evidence>
<evidence type="ECO:0000256" key="1">
    <source>
        <dbReference type="ARBA" id="ARBA00004459"/>
    </source>
</evidence>
<comment type="function">
    <text evidence="13">Plays a critical role in the incorporation of lipoproteins in the outer membrane after they are released by the LolA protein.</text>
</comment>
<dbReference type="Gene3D" id="2.50.20.10">
    <property type="entry name" value="Lipoprotein localisation LolA/LolB/LppX"/>
    <property type="match status" value="1"/>
</dbReference>
<sequence>MKNLSRGGRIVGLLALVLLFSGCSSWQQDVFDSGFEQPREPLAQWRVQGRVGIRAEGQAESANIFWRLQGDDYNLRLSGPFGAGTVIIEGDAEHVVLKQRNQPDVSAVDAEALLLRHTGWQLPVSSMVYWLQGLASPELPVDDSRRLVVEADTENTVMQDLPLAMLQQGDWHIEFQRYSRIESTVLPSKVVITHPSLRITLIVSQWQL</sequence>
<keyword evidence="7 13" id="KW-0653">Protein transport</keyword>
<comment type="similarity">
    <text evidence="2 13">Belongs to the LolB family.</text>
</comment>
<evidence type="ECO:0000256" key="11">
    <source>
        <dbReference type="ARBA" id="ARBA00023237"/>
    </source>
</evidence>
<dbReference type="HAMAP" id="MF_00233">
    <property type="entry name" value="LolB"/>
    <property type="match status" value="1"/>
</dbReference>
<evidence type="ECO:0000256" key="2">
    <source>
        <dbReference type="ARBA" id="ARBA00009696"/>
    </source>
</evidence>
<keyword evidence="15" id="KW-1185">Reference proteome</keyword>
<evidence type="ECO:0000313" key="15">
    <source>
        <dbReference type="Proteomes" id="UP000838100"/>
    </source>
</evidence>
<dbReference type="InterPro" id="IPR004565">
    <property type="entry name" value="OM_lipoprot_LolB"/>
</dbReference>
<keyword evidence="12 13" id="KW-0449">Lipoprotein</keyword>
<dbReference type="Pfam" id="PF03550">
    <property type="entry name" value="LolB"/>
    <property type="match status" value="1"/>
</dbReference>
<dbReference type="PROSITE" id="PS51257">
    <property type="entry name" value="PROKAR_LIPOPROTEIN"/>
    <property type="match status" value="1"/>
</dbReference>
<evidence type="ECO:0000256" key="9">
    <source>
        <dbReference type="ARBA" id="ARBA00023139"/>
    </source>
</evidence>
<dbReference type="RefSeq" id="WP_237444073.1">
    <property type="nucleotide sequence ID" value="NZ_CAKLPX010000001.1"/>
</dbReference>
<dbReference type="InterPro" id="IPR029046">
    <property type="entry name" value="LolA/LolB/LppX"/>
</dbReference>
<gene>
    <name evidence="13 14" type="primary">lolB</name>
    <name evidence="14" type="ORF">SIN8267_01529</name>
</gene>
<evidence type="ECO:0000256" key="4">
    <source>
        <dbReference type="ARBA" id="ARBA00016202"/>
    </source>
</evidence>